<dbReference type="EMBL" id="JOTM01000007">
    <property type="protein sequence ID" value="KEK24445.1"/>
    <property type="molecule type" value="Genomic_DNA"/>
</dbReference>
<dbReference type="PANTHER" id="PTHR34094">
    <property type="match status" value="1"/>
</dbReference>
<keyword evidence="3" id="KW-1185">Reference proteome</keyword>
<dbReference type="OrthoDB" id="2380881at2"/>
<dbReference type="Proteomes" id="UP000027778">
    <property type="component" value="Unassembled WGS sequence"/>
</dbReference>
<dbReference type="Pfam" id="PF13349">
    <property type="entry name" value="DUF4097"/>
    <property type="match status" value="1"/>
</dbReference>
<organism evidence="2 3">
    <name type="scientific">Bacillus gaemokensis</name>
    <dbReference type="NCBI Taxonomy" id="574375"/>
    <lineage>
        <taxon>Bacteria</taxon>
        <taxon>Bacillati</taxon>
        <taxon>Bacillota</taxon>
        <taxon>Bacilli</taxon>
        <taxon>Bacillales</taxon>
        <taxon>Bacillaceae</taxon>
        <taxon>Bacillus</taxon>
        <taxon>Bacillus cereus group</taxon>
    </lineage>
</organism>
<dbReference type="PANTHER" id="PTHR34094:SF1">
    <property type="entry name" value="PROTEIN FAM185A"/>
    <property type="match status" value="1"/>
</dbReference>
<dbReference type="AlphaFoldDB" id="A0A073KD24"/>
<evidence type="ECO:0000313" key="3">
    <source>
        <dbReference type="Proteomes" id="UP000027778"/>
    </source>
</evidence>
<reference evidence="2 3" key="1">
    <citation type="submission" date="2014-06" db="EMBL/GenBank/DDBJ databases">
        <title>Draft genome sequence of Bacillus gaemokensis JCM 15801 (MCCC 1A00707).</title>
        <authorList>
            <person name="Lai Q."/>
            <person name="Liu Y."/>
            <person name="Shao Z."/>
        </authorList>
    </citation>
    <scope>NUCLEOTIDE SEQUENCE [LARGE SCALE GENOMIC DNA]</scope>
    <source>
        <strain evidence="2 3">JCM 15801</strain>
    </source>
</reference>
<proteinExistence type="predicted"/>
<name>A0A073KD24_9BACI</name>
<protein>
    <recommendedName>
        <fullName evidence="1">DUF4097 domain-containing protein</fullName>
    </recommendedName>
</protein>
<dbReference type="STRING" id="574375.AZF08_19010"/>
<dbReference type="eggNOG" id="COG3595">
    <property type="taxonomic scope" value="Bacteria"/>
</dbReference>
<feature type="domain" description="DUF4097" evidence="1">
    <location>
        <begin position="45"/>
        <end position="296"/>
    </location>
</feature>
<accession>A0A073KD24</accession>
<dbReference type="Gene3D" id="2.160.20.120">
    <property type="match status" value="1"/>
</dbReference>
<dbReference type="InterPro" id="IPR025164">
    <property type="entry name" value="Toastrack_DUF4097"/>
</dbReference>
<dbReference type="RefSeq" id="WP_033674528.1">
    <property type="nucleotide sequence ID" value="NZ_JOTM01000007.1"/>
</dbReference>
<gene>
    <name evidence="2" type="ORF">BAGA_27295</name>
</gene>
<evidence type="ECO:0000313" key="2">
    <source>
        <dbReference type="EMBL" id="KEK24445.1"/>
    </source>
</evidence>
<evidence type="ECO:0000259" key="1">
    <source>
        <dbReference type="Pfam" id="PF13349"/>
    </source>
</evidence>
<sequence length="297" mass="32219">MKKIILIALSLLVLGGIGVGAMTVFGLAFNKTEIHKKETLAGEKINEIEVKTSAADVEIVTVDSKDIEVLLDGDISKELVDKYKFEVKEENNRLNIKFSKNRNSVDLEIGTTAGVKLQVKVPKQLYENVKVITSSGDFVAKEIEAKTVNINTSSGDISLLQFNINEKLTAKTSSGAIETNKSKVKVANLETSSGKIRVDGLHARESAFTTSSGDIEYNTRSLQGEIECHTSSGDVKMKIDTLPESLKVEFDGGSGKADLDIAGLLYEEKSKNKLIGVKGTGENKMKVKTSSGDFKLR</sequence>
<comment type="caution">
    <text evidence="2">The sequence shown here is derived from an EMBL/GenBank/DDBJ whole genome shotgun (WGS) entry which is preliminary data.</text>
</comment>